<name>A0ABW1R6I8_9LACO</name>
<dbReference type="Pfam" id="PF06458">
    <property type="entry name" value="MucBP"/>
    <property type="match status" value="1"/>
</dbReference>
<evidence type="ECO:0000259" key="2">
    <source>
        <dbReference type="Pfam" id="PF06458"/>
    </source>
</evidence>
<proteinExistence type="predicted"/>
<sequence length="103" mass="11396">MKASQQPVESLLGQVTVNYYLAGTQQKLAPSVVHQGDYATAYDLQPQLIPGYQWNEQSPTNGWGQYGPTDVQVSFYYVPTLILPRRSTLTIAAPTTDEGQLPH</sequence>
<dbReference type="InterPro" id="IPR009459">
    <property type="entry name" value="MucBP_dom"/>
</dbReference>
<reference evidence="4" key="1">
    <citation type="journal article" date="2019" name="Int. J. Syst. Evol. Microbiol.">
        <title>The Global Catalogue of Microorganisms (GCM) 10K type strain sequencing project: providing services to taxonomists for standard genome sequencing and annotation.</title>
        <authorList>
            <consortium name="The Broad Institute Genomics Platform"/>
            <consortium name="The Broad Institute Genome Sequencing Center for Infectious Disease"/>
            <person name="Wu L."/>
            <person name="Ma J."/>
        </authorList>
    </citation>
    <scope>NUCLEOTIDE SEQUENCE [LARGE SCALE GENOMIC DNA]</scope>
    <source>
        <strain evidence="4">CCM 8932</strain>
    </source>
</reference>
<keyword evidence="1" id="KW-0677">Repeat</keyword>
<accession>A0ABW1R6I8</accession>
<dbReference type="Gene3D" id="3.10.20.320">
    <property type="entry name" value="Putative peptidoglycan bound protein (lpxtg motif)"/>
    <property type="match status" value="1"/>
</dbReference>
<evidence type="ECO:0000313" key="3">
    <source>
        <dbReference type="EMBL" id="MFC6164035.1"/>
    </source>
</evidence>
<evidence type="ECO:0000313" key="4">
    <source>
        <dbReference type="Proteomes" id="UP001596253"/>
    </source>
</evidence>
<dbReference type="EMBL" id="JBHSSD010000020">
    <property type="protein sequence ID" value="MFC6164035.1"/>
    <property type="molecule type" value="Genomic_DNA"/>
</dbReference>
<dbReference type="RefSeq" id="WP_137640853.1">
    <property type="nucleotide sequence ID" value="NZ_BJDK01000031.1"/>
</dbReference>
<organism evidence="3 4">
    <name type="scientific">Lactiplantibacillus dongliensis</name>
    <dbReference type="NCBI Taxonomy" id="2559919"/>
    <lineage>
        <taxon>Bacteria</taxon>
        <taxon>Bacillati</taxon>
        <taxon>Bacillota</taxon>
        <taxon>Bacilli</taxon>
        <taxon>Lactobacillales</taxon>
        <taxon>Lactobacillaceae</taxon>
        <taxon>Lactiplantibacillus</taxon>
    </lineage>
</organism>
<dbReference type="Proteomes" id="UP001596253">
    <property type="component" value="Unassembled WGS sequence"/>
</dbReference>
<comment type="caution">
    <text evidence="3">The sequence shown here is derived from an EMBL/GenBank/DDBJ whole genome shotgun (WGS) entry which is preliminary data.</text>
</comment>
<gene>
    <name evidence="3" type="ORF">ACFP3T_05040</name>
</gene>
<protein>
    <submittedName>
        <fullName evidence="3">MucBP domain-containing protein</fullName>
    </submittedName>
</protein>
<evidence type="ECO:0000256" key="1">
    <source>
        <dbReference type="ARBA" id="ARBA00022737"/>
    </source>
</evidence>
<keyword evidence="4" id="KW-1185">Reference proteome</keyword>
<feature type="domain" description="MucBP" evidence="2">
    <location>
        <begin position="14"/>
        <end position="77"/>
    </location>
</feature>